<keyword evidence="4" id="KW-0175">Coiled coil</keyword>
<feature type="domain" description="Multidrug resistance protein MdtA-like C-terminal permuted SH3" evidence="6">
    <location>
        <begin position="298"/>
        <end position="357"/>
    </location>
</feature>
<gene>
    <name evidence="7" type="ORF">J1777_05060</name>
</gene>
<organism evidence="7 8">
    <name type="scientific">Comamonas denitrificans</name>
    <dbReference type="NCBI Taxonomy" id="117506"/>
    <lineage>
        <taxon>Bacteria</taxon>
        <taxon>Pseudomonadati</taxon>
        <taxon>Pseudomonadota</taxon>
        <taxon>Betaproteobacteria</taxon>
        <taxon>Burkholderiales</taxon>
        <taxon>Comamonadaceae</taxon>
        <taxon>Comamonas</taxon>
    </lineage>
</organism>
<accession>A0A939GYV2</accession>
<dbReference type="Gene3D" id="2.40.30.170">
    <property type="match status" value="1"/>
</dbReference>
<dbReference type="PANTHER" id="PTHR30469:SF15">
    <property type="entry name" value="HLYD FAMILY OF SECRETION PROTEINS"/>
    <property type="match status" value="1"/>
</dbReference>
<sequence length="382" mass="39083">MKFLSSLRPGIVGLGLGLVLAACSRQAVPPEPIRAVKLLQVQAHAAQASRSFAAEVRAQTEARLGFRVAGKLLQRPAQLGQAVTAGQLLAQLDAQDYALGAQAAQAQVQAAQTQRDLAQADWQRFSALQAQGFISPVELDRRRAQLEAAQAQLQQAKAQATVQGNQNHYTQLRSDAAGVVTGVHAEPGQVVAAGAPVLTVALDGPRDAVFAVPEGFQAQLTVGQTVQVQPWGDGAALAGQVREVAASADPVTRTFLVKVALPPAVGGQALALGSTVQVVVPGGTSMATTAPSAAPAEVLTLPSSAVWQQAQGGAAVWVFDAPTSTVRAQTVQLGGVQGNALVVRSGLQAGQQVVAAGTHVLTEGQKVLVYQGPSHGAVGAQP</sequence>
<evidence type="ECO:0000313" key="8">
    <source>
        <dbReference type="Proteomes" id="UP000664731"/>
    </source>
</evidence>
<dbReference type="NCBIfam" id="TIGR01730">
    <property type="entry name" value="RND_mfp"/>
    <property type="match status" value="1"/>
</dbReference>
<name>A0A939GYV2_9BURK</name>
<dbReference type="RefSeq" id="WP_207574756.1">
    <property type="nucleotide sequence ID" value="NZ_JAFNME010000008.1"/>
</dbReference>
<feature type="coiled-coil region" evidence="4">
    <location>
        <begin position="101"/>
        <end position="166"/>
    </location>
</feature>
<dbReference type="Proteomes" id="UP000664731">
    <property type="component" value="Unassembled WGS sequence"/>
</dbReference>
<keyword evidence="3" id="KW-0813">Transport</keyword>
<proteinExistence type="inferred from homology"/>
<protein>
    <submittedName>
        <fullName evidence="7">Efflux RND transporter periplasmic adaptor subunit</fullName>
    </submittedName>
</protein>
<dbReference type="PROSITE" id="PS51257">
    <property type="entry name" value="PROKAR_LIPOPROTEIN"/>
    <property type="match status" value="1"/>
</dbReference>
<dbReference type="Gene3D" id="2.40.420.20">
    <property type="match status" value="1"/>
</dbReference>
<comment type="similarity">
    <text evidence="2">Belongs to the membrane fusion protein (MFP) (TC 8.A.1) family.</text>
</comment>
<dbReference type="Gene3D" id="2.40.50.100">
    <property type="match status" value="1"/>
</dbReference>
<reference evidence="7" key="1">
    <citation type="submission" date="2021-03" db="EMBL/GenBank/DDBJ databases">
        <title>Comamonas denitrificans.</title>
        <authorList>
            <person name="Finster K."/>
        </authorList>
    </citation>
    <scope>NUCLEOTIDE SEQUENCE</scope>
    <source>
        <strain evidence="7">MM2021_4</strain>
    </source>
</reference>
<evidence type="ECO:0000259" key="5">
    <source>
        <dbReference type="Pfam" id="PF25917"/>
    </source>
</evidence>
<comment type="subcellular location">
    <subcellularLocation>
        <location evidence="1">Cell envelope</location>
    </subcellularLocation>
</comment>
<feature type="domain" description="Multidrug resistance protein MdtA-like barrel-sandwich hybrid" evidence="5">
    <location>
        <begin position="63"/>
        <end position="196"/>
    </location>
</feature>
<dbReference type="EMBL" id="JAFNME010000008">
    <property type="protein sequence ID" value="MBO1249209.1"/>
    <property type="molecule type" value="Genomic_DNA"/>
</dbReference>
<evidence type="ECO:0000256" key="3">
    <source>
        <dbReference type="ARBA" id="ARBA00022448"/>
    </source>
</evidence>
<dbReference type="PANTHER" id="PTHR30469">
    <property type="entry name" value="MULTIDRUG RESISTANCE PROTEIN MDTA"/>
    <property type="match status" value="1"/>
</dbReference>
<keyword evidence="8" id="KW-1185">Reference proteome</keyword>
<dbReference type="Gene3D" id="1.10.287.470">
    <property type="entry name" value="Helix hairpin bin"/>
    <property type="match status" value="1"/>
</dbReference>
<dbReference type="AlphaFoldDB" id="A0A939GYV2"/>
<dbReference type="GO" id="GO:1990281">
    <property type="term" value="C:efflux pump complex"/>
    <property type="evidence" value="ECO:0007669"/>
    <property type="project" value="TreeGrafter"/>
</dbReference>
<evidence type="ECO:0000259" key="6">
    <source>
        <dbReference type="Pfam" id="PF25967"/>
    </source>
</evidence>
<dbReference type="InterPro" id="IPR006143">
    <property type="entry name" value="RND_pump_MFP"/>
</dbReference>
<dbReference type="Pfam" id="PF25967">
    <property type="entry name" value="RND-MFP_C"/>
    <property type="match status" value="1"/>
</dbReference>
<dbReference type="Pfam" id="PF25917">
    <property type="entry name" value="BSH_RND"/>
    <property type="match status" value="1"/>
</dbReference>
<dbReference type="InterPro" id="IPR058627">
    <property type="entry name" value="MdtA-like_C"/>
</dbReference>
<evidence type="ECO:0000256" key="2">
    <source>
        <dbReference type="ARBA" id="ARBA00009477"/>
    </source>
</evidence>
<evidence type="ECO:0000256" key="1">
    <source>
        <dbReference type="ARBA" id="ARBA00004196"/>
    </source>
</evidence>
<dbReference type="InterPro" id="IPR058625">
    <property type="entry name" value="MdtA-like_BSH"/>
</dbReference>
<evidence type="ECO:0000256" key="4">
    <source>
        <dbReference type="SAM" id="Coils"/>
    </source>
</evidence>
<dbReference type="SUPFAM" id="SSF111369">
    <property type="entry name" value="HlyD-like secretion proteins"/>
    <property type="match status" value="1"/>
</dbReference>
<comment type="caution">
    <text evidence="7">The sequence shown here is derived from an EMBL/GenBank/DDBJ whole genome shotgun (WGS) entry which is preliminary data.</text>
</comment>
<evidence type="ECO:0000313" key="7">
    <source>
        <dbReference type="EMBL" id="MBO1249209.1"/>
    </source>
</evidence>
<dbReference type="GO" id="GO:0015562">
    <property type="term" value="F:efflux transmembrane transporter activity"/>
    <property type="evidence" value="ECO:0007669"/>
    <property type="project" value="TreeGrafter"/>
</dbReference>